<dbReference type="STRING" id="1123323.SAMN05216245_12913"/>
<dbReference type="SMART" id="SM00507">
    <property type="entry name" value="HNHc"/>
    <property type="match status" value="1"/>
</dbReference>
<dbReference type="GO" id="GO:0008270">
    <property type="term" value="F:zinc ion binding"/>
    <property type="evidence" value="ECO:0007669"/>
    <property type="project" value="InterPro"/>
</dbReference>
<dbReference type="CDD" id="cd00085">
    <property type="entry name" value="HNHc"/>
    <property type="match status" value="1"/>
</dbReference>
<evidence type="ECO:0000313" key="3">
    <source>
        <dbReference type="Proteomes" id="UP000198896"/>
    </source>
</evidence>
<gene>
    <name evidence="2" type="ORF">SAMN05216245_12913</name>
</gene>
<dbReference type="AlphaFoldDB" id="A0A1I2E7K2"/>
<proteinExistence type="predicted"/>
<dbReference type="OrthoDB" id="9770340at2"/>
<dbReference type="Pfam" id="PF01844">
    <property type="entry name" value="HNH"/>
    <property type="match status" value="1"/>
</dbReference>
<dbReference type="GO" id="GO:0004519">
    <property type="term" value="F:endonuclease activity"/>
    <property type="evidence" value="ECO:0007669"/>
    <property type="project" value="InterPro"/>
</dbReference>
<dbReference type="GO" id="GO:0003676">
    <property type="term" value="F:nucleic acid binding"/>
    <property type="evidence" value="ECO:0007669"/>
    <property type="project" value="InterPro"/>
</dbReference>
<dbReference type="RefSeq" id="WP_093914333.1">
    <property type="nucleotide sequence ID" value="NZ_FONL01000029.1"/>
</dbReference>
<keyword evidence="3" id="KW-1185">Reference proteome</keyword>
<organism evidence="2 3">
    <name type="scientific">Succiniclasticum ruminis DSM 9236</name>
    <dbReference type="NCBI Taxonomy" id="1123323"/>
    <lineage>
        <taxon>Bacteria</taxon>
        <taxon>Bacillati</taxon>
        <taxon>Bacillota</taxon>
        <taxon>Negativicutes</taxon>
        <taxon>Acidaminococcales</taxon>
        <taxon>Acidaminococcaceae</taxon>
        <taxon>Succiniclasticum</taxon>
    </lineage>
</organism>
<dbReference type="InterPro" id="IPR004919">
    <property type="entry name" value="GmrSD_N"/>
</dbReference>
<dbReference type="Pfam" id="PF03235">
    <property type="entry name" value="GmrSD_N"/>
    <property type="match status" value="1"/>
</dbReference>
<dbReference type="InterPro" id="IPR003615">
    <property type="entry name" value="HNH_nuc"/>
</dbReference>
<reference evidence="2 3" key="1">
    <citation type="submission" date="2016-10" db="EMBL/GenBank/DDBJ databases">
        <authorList>
            <person name="de Groot N.N."/>
        </authorList>
    </citation>
    <scope>NUCLEOTIDE SEQUENCE [LARGE SCALE GENOMIC DNA]</scope>
    <source>
        <strain evidence="2 3">DSM 9236</strain>
    </source>
</reference>
<dbReference type="PANTHER" id="PTHR39639:SF1">
    <property type="entry name" value="DUF262 DOMAIN-CONTAINING PROTEIN"/>
    <property type="match status" value="1"/>
</dbReference>
<dbReference type="EMBL" id="FONL01000029">
    <property type="protein sequence ID" value="SFE88240.1"/>
    <property type="molecule type" value="Genomic_DNA"/>
</dbReference>
<name>A0A1I2E7K2_9FIRM</name>
<accession>A0A1I2E7K2</accession>
<feature type="domain" description="HNH nuclease" evidence="1">
    <location>
        <begin position="314"/>
        <end position="366"/>
    </location>
</feature>
<evidence type="ECO:0000313" key="2">
    <source>
        <dbReference type="EMBL" id="SFE88240.1"/>
    </source>
</evidence>
<evidence type="ECO:0000259" key="1">
    <source>
        <dbReference type="SMART" id="SM00507"/>
    </source>
</evidence>
<dbReference type="InterPro" id="IPR002711">
    <property type="entry name" value="HNH"/>
</dbReference>
<dbReference type="Proteomes" id="UP000198896">
    <property type="component" value="Unassembled WGS sequence"/>
</dbReference>
<dbReference type="PANTHER" id="PTHR39639">
    <property type="entry name" value="CHROMOSOME 16, WHOLE GENOME SHOTGUN SEQUENCE"/>
    <property type="match status" value="1"/>
</dbReference>
<dbReference type="Gene3D" id="1.10.30.50">
    <property type="match status" value="1"/>
</dbReference>
<sequence length="377" mass="43535">MKIEMYEIPISEVVAGYLDSADNGVVAYHGRLDVRPPFQREFIYKDNQRDEVIRTIRKGFPLNVMYWSVSGKNDEGEDTYELMDGQQRTISIGQYVAGDFSIDHRGFGNLTTDEQQQILDYKLNIYICDGTEKEKLDWFKIINIVGEELTPQELRNAIYTGSWLADAKKKFSKPSGVGIKIGEPYVKGEPKRQDFLETALSWIADKENITIEDYMADNQHEANAEELLNYFRTVIKWIETVFPTPKGKKPRKEMKGLKWGILYNKYADKFKVSLEDKVDALMADDEVGKKSGIYEYLLSGDEKYLSLREFRDNEKRTAYEKQKGICAICGEPFDFDQMQGDHIKPWSLGGKTVLENCQMLCQKCNLEKKAKYSKPKK</sequence>
<protein>
    <recommendedName>
        <fullName evidence="1">HNH nuclease domain-containing protein</fullName>
    </recommendedName>
</protein>